<dbReference type="InterPro" id="IPR011044">
    <property type="entry name" value="Quino_amine_DH_bsu"/>
</dbReference>
<dbReference type="Pfam" id="PF15869">
    <property type="entry name" value="TolB_like"/>
    <property type="match status" value="1"/>
</dbReference>
<dbReference type="EMBL" id="JSVA01000004">
    <property type="protein sequence ID" value="KOF04164.1"/>
    <property type="molecule type" value="Genomic_DNA"/>
</dbReference>
<proteinExistence type="predicted"/>
<dbReference type="OrthoDB" id="1100397at2"/>
<dbReference type="AlphaFoldDB" id="A0A0L8APA2"/>
<dbReference type="PATRIC" id="fig|1566026.4.peg.2587"/>
<dbReference type="RefSeq" id="WP_053222404.1">
    <property type="nucleotide sequence ID" value="NZ_JSVA01000004.1"/>
</dbReference>
<dbReference type="SUPFAM" id="SSF50969">
    <property type="entry name" value="YVTN repeat-like/Quinoprotein amine dehydrogenase"/>
    <property type="match status" value="1"/>
</dbReference>
<dbReference type="Proteomes" id="UP000036908">
    <property type="component" value="Unassembled WGS sequence"/>
</dbReference>
<organism evidence="1 2">
    <name type="scientific">Roseivirga seohaensis subsp. aquiponti</name>
    <dbReference type="NCBI Taxonomy" id="1566026"/>
    <lineage>
        <taxon>Bacteria</taxon>
        <taxon>Pseudomonadati</taxon>
        <taxon>Bacteroidota</taxon>
        <taxon>Cytophagia</taxon>
        <taxon>Cytophagales</taxon>
        <taxon>Roseivirgaceae</taxon>
        <taxon>Roseivirga</taxon>
    </lineage>
</organism>
<evidence type="ECO:0000313" key="1">
    <source>
        <dbReference type="EMBL" id="KOF04164.1"/>
    </source>
</evidence>
<name>A0A0L8APA2_9BACT</name>
<comment type="caution">
    <text evidence="1">The sequence shown here is derived from an EMBL/GenBank/DDBJ whole genome shotgun (WGS) entry which is preliminary data.</text>
</comment>
<sequence>MTKIDFLRKAIFIPFFILTCCQVSNENDDLGLITDESFPKTVNLISNIEVDSIKIPTDLFRVNRLLSTKKHVIAYESSKKDTLFRVFDSTTGEYLGGFGFSGQGPLDLEFEQIVQSSISVLDDGLIVGDLKKLRKYEISGGKNDFSTNNIKLMESWKIPGGLLPYGGANVLGDTLLIGRVAFSNKHFVTYNINNNQMTDVLEFPNNRPEVPATASSALYLNTYNSNIDRTKVAIAYRYFPQIRIYNFKDEKFKDIYFSPKNEQIKSIEVDQKKSIKSSSLFSYYVNIEVSDKSIYALYSERVRHSNQGSPSTTEYFNEPEIHRFDWNGKPKTRIILPPNAFLYFTVTPDDSYLYFVKLEVSDYIFRYKIN</sequence>
<reference evidence="2" key="1">
    <citation type="submission" date="2014-11" db="EMBL/GenBank/DDBJ databases">
        <title>Genome sequencing of Roseivirga sp. D-25.</title>
        <authorList>
            <person name="Selvaratnam C."/>
            <person name="Thevarajoo S."/>
            <person name="Goh K.M."/>
            <person name="Eee R."/>
            <person name="Chan K.-G."/>
            <person name="Chong C.S."/>
        </authorList>
    </citation>
    <scope>NUCLEOTIDE SEQUENCE [LARGE SCALE GENOMIC DNA]</scope>
    <source>
        <strain evidence="2">D-25</strain>
    </source>
</reference>
<protein>
    <submittedName>
        <fullName evidence="1">Uncharacterized protein</fullName>
    </submittedName>
</protein>
<gene>
    <name evidence="1" type="ORF">OB69_04075</name>
</gene>
<accession>A0A0L8APA2</accession>
<keyword evidence="2" id="KW-1185">Reference proteome</keyword>
<evidence type="ECO:0000313" key="2">
    <source>
        <dbReference type="Proteomes" id="UP000036908"/>
    </source>
</evidence>